<evidence type="ECO:0008006" key="2">
    <source>
        <dbReference type="Google" id="ProtNLM"/>
    </source>
</evidence>
<dbReference type="InterPro" id="IPR029055">
    <property type="entry name" value="Ntn_hydrolases_N"/>
</dbReference>
<proteinExistence type="predicted"/>
<dbReference type="PANTHER" id="PTHR43881:SF5">
    <property type="entry name" value="GAMMA-GLUTAMYLTRANSPEPTIDASE"/>
    <property type="match status" value="1"/>
</dbReference>
<dbReference type="Pfam" id="PF01019">
    <property type="entry name" value="G_glu_transpept"/>
    <property type="match status" value="1"/>
</dbReference>
<sequence>MQTPATFMDGYRPTLRGYRHMTSAGHYLAAQAGFQVMEAGGNAIDGGVAAGITLGVVQSELVGMAGVAPIIIYLAEERRVVTISGLGTWPKATDPALFQREYPDSVPEGILRCIIPAAPAAWIKALELFGTMTFGEVAAAAIRLAKDGFIMYALMAEVVESKAEKYARWPQNAKIYLPNGHPPRVGDIFRQLDLGDSLQHMADCEAASNGDRAAGLRAAHDDFYKGDLAQKIAAYHSENDGLIRL</sequence>
<reference evidence="1" key="1">
    <citation type="submission" date="2018-05" db="EMBL/GenBank/DDBJ databases">
        <authorList>
            <person name="Lanie J.A."/>
            <person name="Ng W.-L."/>
            <person name="Kazmierczak K.M."/>
            <person name="Andrzejewski T.M."/>
            <person name="Davidsen T.M."/>
            <person name="Wayne K.J."/>
            <person name="Tettelin H."/>
            <person name="Glass J.I."/>
            <person name="Rusch D."/>
            <person name="Podicherti R."/>
            <person name="Tsui H.-C.T."/>
            <person name="Winkler M.E."/>
        </authorList>
    </citation>
    <scope>NUCLEOTIDE SEQUENCE</scope>
</reference>
<feature type="non-terminal residue" evidence="1">
    <location>
        <position position="245"/>
    </location>
</feature>
<protein>
    <recommendedName>
        <fullName evidence="2">Gamma-glutamyltransferase</fullName>
    </recommendedName>
</protein>
<dbReference type="PANTHER" id="PTHR43881">
    <property type="entry name" value="GAMMA-GLUTAMYLTRANSPEPTIDASE (AFU_ORTHOLOGUE AFUA_4G13580)"/>
    <property type="match status" value="1"/>
</dbReference>
<dbReference type="InterPro" id="IPR052896">
    <property type="entry name" value="GGT-like_enzyme"/>
</dbReference>
<organism evidence="1">
    <name type="scientific">marine metagenome</name>
    <dbReference type="NCBI Taxonomy" id="408172"/>
    <lineage>
        <taxon>unclassified sequences</taxon>
        <taxon>metagenomes</taxon>
        <taxon>ecological metagenomes</taxon>
    </lineage>
</organism>
<accession>A0A382UF25</accession>
<name>A0A382UF25_9ZZZZ</name>
<dbReference type="PRINTS" id="PR01210">
    <property type="entry name" value="GGTRANSPTASE"/>
</dbReference>
<dbReference type="EMBL" id="UINC01143773">
    <property type="protein sequence ID" value="SVD32894.1"/>
    <property type="molecule type" value="Genomic_DNA"/>
</dbReference>
<evidence type="ECO:0000313" key="1">
    <source>
        <dbReference type="EMBL" id="SVD32894.1"/>
    </source>
</evidence>
<dbReference type="AlphaFoldDB" id="A0A382UF25"/>
<gene>
    <name evidence="1" type="ORF">METZ01_LOCUS385748</name>
</gene>
<dbReference type="SUPFAM" id="SSF56235">
    <property type="entry name" value="N-terminal nucleophile aminohydrolases (Ntn hydrolases)"/>
    <property type="match status" value="1"/>
</dbReference>